<protein>
    <submittedName>
        <fullName evidence="2">Uncharacterized protein</fullName>
    </submittedName>
</protein>
<evidence type="ECO:0000313" key="2">
    <source>
        <dbReference type="EMBL" id="KAK3290181.1"/>
    </source>
</evidence>
<dbReference type="AlphaFoldDB" id="A0AAE0H747"/>
<dbReference type="Proteomes" id="UP001278766">
    <property type="component" value="Unassembled WGS sequence"/>
</dbReference>
<evidence type="ECO:0000313" key="3">
    <source>
        <dbReference type="Proteomes" id="UP001278766"/>
    </source>
</evidence>
<name>A0AAE0H747_9PEZI</name>
<feature type="region of interest" description="Disordered" evidence="1">
    <location>
        <begin position="42"/>
        <end position="105"/>
    </location>
</feature>
<dbReference type="EMBL" id="JAUEPN010000015">
    <property type="protein sequence ID" value="KAK3290181.1"/>
    <property type="molecule type" value="Genomic_DNA"/>
</dbReference>
<accession>A0AAE0H747</accession>
<reference evidence="2" key="1">
    <citation type="journal article" date="2023" name="Mol. Phylogenet. Evol.">
        <title>Genome-scale phylogeny and comparative genomics of the fungal order Sordariales.</title>
        <authorList>
            <person name="Hensen N."/>
            <person name="Bonometti L."/>
            <person name="Westerberg I."/>
            <person name="Brannstrom I.O."/>
            <person name="Guillou S."/>
            <person name="Cros-Aarteil S."/>
            <person name="Calhoun S."/>
            <person name="Haridas S."/>
            <person name="Kuo A."/>
            <person name="Mondo S."/>
            <person name="Pangilinan J."/>
            <person name="Riley R."/>
            <person name="LaButti K."/>
            <person name="Andreopoulos B."/>
            <person name="Lipzen A."/>
            <person name="Chen C."/>
            <person name="Yan M."/>
            <person name="Daum C."/>
            <person name="Ng V."/>
            <person name="Clum A."/>
            <person name="Steindorff A."/>
            <person name="Ohm R.A."/>
            <person name="Martin F."/>
            <person name="Silar P."/>
            <person name="Natvig D.O."/>
            <person name="Lalanne C."/>
            <person name="Gautier V."/>
            <person name="Ament-Velasquez S.L."/>
            <person name="Kruys A."/>
            <person name="Hutchinson M.I."/>
            <person name="Powell A.J."/>
            <person name="Barry K."/>
            <person name="Miller A.N."/>
            <person name="Grigoriev I.V."/>
            <person name="Debuchy R."/>
            <person name="Gladieux P."/>
            <person name="Hiltunen Thoren M."/>
            <person name="Johannesson H."/>
        </authorList>
    </citation>
    <scope>NUCLEOTIDE SEQUENCE</scope>
    <source>
        <strain evidence="2">CBS 168.71</strain>
    </source>
</reference>
<dbReference type="RefSeq" id="XP_062653695.1">
    <property type="nucleotide sequence ID" value="XM_062808559.1"/>
</dbReference>
<dbReference type="GeneID" id="87845507"/>
<organism evidence="2 3">
    <name type="scientific">Chaetomium fimeti</name>
    <dbReference type="NCBI Taxonomy" id="1854472"/>
    <lineage>
        <taxon>Eukaryota</taxon>
        <taxon>Fungi</taxon>
        <taxon>Dikarya</taxon>
        <taxon>Ascomycota</taxon>
        <taxon>Pezizomycotina</taxon>
        <taxon>Sordariomycetes</taxon>
        <taxon>Sordariomycetidae</taxon>
        <taxon>Sordariales</taxon>
        <taxon>Chaetomiaceae</taxon>
        <taxon>Chaetomium</taxon>
    </lineage>
</organism>
<comment type="caution">
    <text evidence="2">The sequence shown here is derived from an EMBL/GenBank/DDBJ whole genome shotgun (WGS) entry which is preliminary data.</text>
</comment>
<gene>
    <name evidence="2" type="ORF">B0H64DRAFT_64499</name>
</gene>
<keyword evidence="3" id="KW-1185">Reference proteome</keyword>
<feature type="compositionally biased region" description="Low complexity" evidence="1">
    <location>
        <begin position="57"/>
        <end position="69"/>
    </location>
</feature>
<reference evidence="2" key="2">
    <citation type="submission" date="2023-06" db="EMBL/GenBank/DDBJ databases">
        <authorList>
            <consortium name="Lawrence Berkeley National Laboratory"/>
            <person name="Haridas S."/>
            <person name="Hensen N."/>
            <person name="Bonometti L."/>
            <person name="Westerberg I."/>
            <person name="Brannstrom I.O."/>
            <person name="Guillou S."/>
            <person name="Cros-Aarteil S."/>
            <person name="Calhoun S."/>
            <person name="Kuo A."/>
            <person name="Mondo S."/>
            <person name="Pangilinan J."/>
            <person name="Riley R."/>
            <person name="Labutti K."/>
            <person name="Andreopoulos B."/>
            <person name="Lipzen A."/>
            <person name="Chen C."/>
            <person name="Yanf M."/>
            <person name="Daum C."/>
            <person name="Ng V."/>
            <person name="Clum A."/>
            <person name="Steindorff A."/>
            <person name="Ohm R."/>
            <person name="Martin F."/>
            <person name="Silar P."/>
            <person name="Natvig D."/>
            <person name="Lalanne C."/>
            <person name="Gautier V."/>
            <person name="Ament-Velasquez S.L."/>
            <person name="Kruys A."/>
            <person name="Hutchinson M.I."/>
            <person name="Powell A.J."/>
            <person name="Barry K."/>
            <person name="Miller A.N."/>
            <person name="Grigoriev I.V."/>
            <person name="Debuchy R."/>
            <person name="Gladieux P."/>
            <person name="Thoren M.H."/>
            <person name="Johannesson H."/>
        </authorList>
    </citation>
    <scope>NUCLEOTIDE SEQUENCE</scope>
    <source>
        <strain evidence="2">CBS 168.71</strain>
    </source>
</reference>
<proteinExistence type="predicted"/>
<evidence type="ECO:0000256" key="1">
    <source>
        <dbReference type="SAM" id="MobiDB-lite"/>
    </source>
</evidence>
<sequence>MVRRALSHRRGSNLKLEVDTASTAASTPTYVSIPVIVRTSTGRRESLPHSRHHLLRRSSSVSSRSTMSSGYGGSSSRGTDLYDGGSVIVDDIDEELEGEAKEGGN</sequence>